<dbReference type="PANTHER" id="PTHR30383:SF5">
    <property type="entry name" value="SGNH HYDROLASE-TYPE ESTERASE DOMAIN-CONTAINING PROTEIN"/>
    <property type="match status" value="1"/>
</dbReference>
<evidence type="ECO:0000259" key="2">
    <source>
        <dbReference type="Pfam" id="PF13472"/>
    </source>
</evidence>
<dbReference type="InParanoid" id="Q7UMZ8"/>
<feature type="transmembrane region" description="Helical" evidence="1">
    <location>
        <begin position="100"/>
        <end position="133"/>
    </location>
</feature>
<evidence type="ECO:0000313" key="3">
    <source>
        <dbReference type="EMBL" id="CAD75621.1"/>
    </source>
</evidence>
<dbReference type="InterPro" id="IPR013830">
    <property type="entry name" value="SGNH_hydro"/>
</dbReference>
<dbReference type="Pfam" id="PF13472">
    <property type="entry name" value="Lipase_GDSL_2"/>
    <property type="match status" value="1"/>
</dbReference>
<gene>
    <name evidence="3" type="ordered locus">RB7869</name>
</gene>
<keyword evidence="1" id="KW-0472">Membrane</keyword>
<dbReference type="Gene3D" id="3.40.50.1110">
    <property type="entry name" value="SGNH hydrolase"/>
    <property type="match status" value="1"/>
</dbReference>
<dbReference type="OrthoDB" id="2513075at2"/>
<name>Q7UMZ8_RHOBA</name>
<dbReference type="EMBL" id="BX294146">
    <property type="protein sequence ID" value="CAD75621.1"/>
    <property type="molecule type" value="Genomic_DNA"/>
</dbReference>
<feature type="transmembrane region" description="Helical" evidence="1">
    <location>
        <begin position="57"/>
        <end position="88"/>
    </location>
</feature>
<evidence type="ECO:0000313" key="4">
    <source>
        <dbReference type="Proteomes" id="UP000001025"/>
    </source>
</evidence>
<evidence type="ECO:0000256" key="1">
    <source>
        <dbReference type="SAM" id="Phobius"/>
    </source>
</evidence>
<dbReference type="AlphaFoldDB" id="Q7UMZ8"/>
<dbReference type="SUPFAM" id="SSF52266">
    <property type="entry name" value="SGNH hydrolase"/>
    <property type="match status" value="1"/>
</dbReference>
<dbReference type="PANTHER" id="PTHR30383">
    <property type="entry name" value="THIOESTERASE 1/PROTEASE 1/LYSOPHOSPHOLIPASE L1"/>
    <property type="match status" value="1"/>
</dbReference>
<protein>
    <submittedName>
        <fullName evidence="3">Probable GDSL lipase family protein</fullName>
    </submittedName>
</protein>
<sequence length="364" mass="40685">MGRIDERGSNRCRYNRAGCRMKQNGGEANLSDVNCSIQSDETKPKPTKRQKSSFAGILKVFCIGSILAVSLLAFPSVLPFVVAVWIVWHLVLVHSERPAYLPLVAGLVILLVKFLPRTPASITLSGLMLALIVIRMRTSMTLPRRATLCTSLALIATWTWFYVEWQVIQNCGRELTFDPFRSIVCLGDSLTDGMLPDHGFPDPLSEMLEVEVINLGTSGIATSQGLSQMQRIFSHDPQLVIVELGGHDFLQGKSRDQTKANLLQIIEQCRLQNAEVVLMEIPRGFMFDPFWALEREIAYETDVQLVSDTWLREIVLMSPYAPPGRWMPDSRLSDDGIHSNARGSKAIAQHVANAIHQMYGDSIF</sequence>
<dbReference type="Proteomes" id="UP000001025">
    <property type="component" value="Chromosome"/>
</dbReference>
<dbReference type="PATRIC" id="fig|243090.15.peg.3806"/>
<dbReference type="EnsemblBacteria" id="CAD75621">
    <property type="protein sequence ID" value="CAD75621"/>
    <property type="gene ID" value="RB7869"/>
</dbReference>
<keyword evidence="4" id="KW-1185">Reference proteome</keyword>
<reference evidence="3 4" key="1">
    <citation type="journal article" date="2003" name="Proc. Natl. Acad. Sci. U.S.A.">
        <title>Complete genome sequence of the marine planctomycete Pirellula sp. strain 1.</title>
        <authorList>
            <person name="Gloeckner F.O."/>
            <person name="Kube M."/>
            <person name="Bauer M."/>
            <person name="Teeling H."/>
            <person name="Lombardot T."/>
            <person name="Ludwig W."/>
            <person name="Gade D."/>
            <person name="Beck A."/>
            <person name="Borzym K."/>
            <person name="Heitmann K."/>
            <person name="Rabus R."/>
            <person name="Schlesner H."/>
            <person name="Amann R."/>
            <person name="Reinhardt R."/>
        </authorList>
    </citation>
    <scope>NUCLEOTIDE SEQUENCE [LARGE SCALE GENOMIC DNA]</scope>
    <source>
        <strain evidence="4">DSM 10527 / NCIMB 13988 / SH1</strain>
    </source>
</reference>
<proteinExistence type="predicted"/>
<organism evidence="3 4">
    <name type="scientific">Rhodopirellula baltica (strain DSM 10527 / NCIMB 13988 / SH1)</name>
    <dbReference type="NCBI Taxonomy" id="243090"/>
    <lineage>
        <taxon>Bacteria</taxon>
        <taxon>Pseudomonadati</taxon>
        <taxon>Planctomycetota</taxon>
        <taxon>Planctomycetia</taxon>
        <taxon>Pirellulales</taxon>
        <taxon>Pirellulaceae</taxon>
        <taxon>Rhodopirellula</taxon>
    </lineage>
</organism>
<feature type="transmembrane region" description="Helical" evidence="1">
    <location>
        <begin position="145"/>
        <end position="163"/>
    </location>
</feature>
<dbReference type="InterPro" id="IPR036514">
    <property type="entry name" value="SGNH_hydro_sf"/>
</dbReference>
<keyword evidence="1" id="KW-0812">Transmembrane</keyword>
<dbReference type="HOGENOM" id="CLU_760481_0_0_0"/>
<feature type="domain" description="SGNH hydrolase-type esterase" evidence="2">
    <location>
        <begin position="185"/>
        <end position="345"/>
    </location>
</feature>
<keyword evidence="1" id="KW-1133">Transmembrane helix</keyword>
<dbReference type="KEGG" id="rba:RB7869"/>
<dbReference type="GO" id="GO:0004622">
    <property type="term" value="F:phosphatidylcholine lysophospholipase activity"/>
    <property type="evidence" value="ECO:0000318"/>
    <property type="project" value="GO_Central"/>
</dbReference>
<dbReference type="InterPro" id="IPR051532">
    <property type="entry name" value="Ester_Hydrolysis_Enzymes"/>
</dbReference>
<dbReference type="STRING" id="243090.RB7869"/>
<accession>Q7UMZ8</accession>
<dbReference type="eggNOG" id="COG2755">
    <property type="taxonomic scope" value="Bacteria"/>
</dbReference>